<gene>
    <name evidence="4" type="ORF">LZC94_40290</name>
</gene>
<accession>A0ABZ2LTG6</accession>
<evidence type="ECO:0000256" key="2">
    <source>
        <dbReference type="RuleBase" id="RU003946"/>
    </source>
</evidence>
<dbReference type="PROSITE" id="PS51257">
    <property type="entry name" value="PROKAR_LIPOPROTEIN"/>
    <property type="match status" value="1"/>
</dbReference>
<organism evidence="4 5">
    <name type="scientific">Pendulispora albinea</name>
    <dbReference type="NCBI Taxonomy" id="2741071"/>
    <lineage>
        <taxon>Bacteria</taxon>
        <taxon>Pseudomonadati</taxon>
        <taxon>Myxococcota</taxon>
        <taxon>Myxococcia</taxon>
        <taxon>Myxococcales</taxon>
        <taxon>Sorangiineae</taxon>
        <taxon>Pendulisporaceae</taxon>
        <taxon>Pendulispora</taxon>
    </lineage>
</organism>
<protein>
    <submittedName>
        <fullName evidence="4">Alkaline phosphatase</fullName>
        <ecNumber evidence="4">3.1.3.1</ecNumber>
    </submittedName>
</protein>
<reference evidence="4 5" key="1">
    <citation type="submission" date="2021-12" db="EMBL/GenBank/DDBJ databases">
        <title>Discovery of the Pendulisporaceae a myxobacterial family with distinct sporulation behavior and unique specialized metabolism.</title>
        <authorList>
            <person name="Garcia R."/>
            <person name="Popoff A."/>
            <person name="Bader C.D."/>
            <person name="Loehr J."/>
            <person name="Walesch S."/>
            <person name="Walt C."/>
            <person name="Boldt J."/>
            <person name="Bunk B."/>
            <person name="Haeckl F.J.F.P.J."/>
            <person name="Gunesch A.P."/>
            <person name="Birkelbach J."/>
            <person name="Nuebel U."/>
            <person name="Pietschmann T."/>
            <person name="Bach T."/>
            <person name="Mueller R."/>
        </authorList>
    </citation>
    <scope>NUCLEOTIDE SEQUENCE [LARGE SCALE GENOMIC DNA]</scope>
    <source>
        <strain evidence="4 5">MSr11954</strain>
    </source>
</reference>
<dbReference type="PANTHER" id="PTHR11596">
    <property type="entry name" value="ALKALINE PHOSPHATASE"/>
    <property type="match status" value="1"/>
</dbReference>
<dbReference type="RefSeq" id="WP_394823675.1">
    <property type="nucleotide sequence ID" value="NZ_CP089984.1"/>
</dbReference>
<dbReference type="Gene3D" id="3.40.720.10">
    <property type="entry name" value="Alkaline Phosphatase, subunit A"/>
    <property type="match status" value="1"/>
</dbReference>
<keyword evidence="4" id="KW-0378">Hydrolase</keyword>
<dbReference type="SMART" id="SM00098">
    <property type="entry name" value="alkPPc"/>
    <property type="match status" value="1"/>
</dbReference>
<name>A0ABZ2LTG6_9BACT</name>
<dbReference type="Proteomes" id="UP001370348">
    <property type="component" value="Chromosome"/>
</dbReference>
<keyword evidence="1" id="KW-0597">Phosphoprotein</keyword>
<proteinExistence type="inferred from homology"/>
<evidence type="ECO:0000256" key="1">
    <source>
        <dbReference type="ARBA" id="ARBA00022553"/>
    </source>
</evidence>
<dbReference type="InterPro" id="IPR017850">
    <property type="entry name" value="Alkaline_phosphatase_core_sf"/>
</dbReference>
<dbReference type="PANTHER" id="PTHR11596:SF5">
    <property type="entry name" value="ALKALINE PHOSPHATASE"/>
    <property type="match status" value="1"/>
</dbReference>
<evidence type="ECO:0000256" key="3">
    <source>
        <dbReference type="SAM" id="MobiDB-lite"/>
    </source>
</evidence>
<comment type="similarity">
    <text evidence="2">Belongs to the alkaline phosphatase family.</text>
</comment>
<sequence>MIAYPRHARRFGYALGTATLATIALIAACSDDGTAANPNKPGDDAGTAKPDTSAPDGSTANPLCASDVTTAGKAKNVIFFLGDGMGISVLTAARIYKVGEEGELQIDKLPETGFVRTYSNNYMVTDSAPSMSAYMTGVKMNNNVISMSPETISEQAKCVGTSGYKADAGVAQQNGTAVTTFLELAKKAGKGTGIVTPTNLTDATPAATYAHICQRGLEYDIAAQLVPGGAGYNPALGAGVDVVLGGGSDMFDPARRTTEGLKDGRDLFKEFAQQNYTVVRKAAELAAYDANSGKRLFGSFATGNMEYEVDRATKAPDQPSLTEMALKALDVVSKNPKGYFLMVEGGRIDHALHATNARRALEETVAFDSTIEAILKKVDLSNTLVVVTADHDHTLVQNGYARRVGKTTDSNPGILGLVRKVEPNGADIYESDQDNATYTILGFGNGPNRKAKREKLDEAVAAGRDYKQEATFALGQETHGGTDVSIWAAGASAEQVHGFMTNTEVFNLLRCGAGL</sequence>
<dbReference type="SUPFAM" id="SSF53649">
    <property type="entry name" value="Alkaline phosphatase-like"/>
    <property type="match status" value="1"/>
</dbReference>
<dbReference type="InterPro" id="IPR001952">
    <property type="entry name" value="Alkaline_phosphatase"/>
</dbReference>
<dbReference type="CDD" id="cd16012">
    <property type="entry name" value="ALP"/>
    <property type="match status" value="1"/>
</dbReference>
<evidence type="ECO:0000313" key="4">
    <source>
        <dbReference type="EMBL" id="WXB14057.1"/>
    </source>
</evidence>
<dbReference type="EC" id="3.1.3.1" evidence="4"/>
<dbReference type="PRINTS" id="PR00113">
    <property type="entry name" value="ALKPHPHTASE"/>
</dbReference>
<dbReference type="Pfam" id="PF00245">
    <property type="entry name" value="Alk_phosphatase"/>
    <property type="match status" value="1"/>
</dbReference>
<dbReference type="EMBL" id="CP089984">
    <property type="protein sequence ID" value="WXB14057.1"/>
    <property type="molecule type" value="Genomic_DNA"/>
</dbReference>
<feature type="region of interest" description="Disordered" evidence="3">
    <location>
        <begin position="37"/>
        <end position="60"/>
    </location>
</feature>
<evidence type="ECO:0000313" key="5">
    <source>
        <dbReference type="Proteomes" id="UP001370348"/>
    </source>
</evidence>
<keyword evidence="5" id="KW-1185">Reference proteome</keyword>
<dbReference type="GO" id="GO:0004035">
    <property type="term" value="F:alkaline phosphatase activity"/>
    <property type="evidence" value="ECO:0007669"/>
    <property type="project" value="UniProtKB-EC"/>
</dbReference>